<name>A0ACC3AI77_9EURO</name>
<protein>
    <submittedName>
        <fullName evidence="1">Uncharacterized protein</fullName>
    </submittedName>
</protein>
<comment type="caution">
    <text evidence="1">The sequence shown here is derived from an EMBL/GenBank/DDBJ whole genome shotgun (WGS) entry which is preliminary data.</text>
</comment>
<dbReference type="Proteomes" id="UP001172386">
    <property type="component" value="Unassembled WGS sequence"/>
</dbReference>
<dbReference type="EMBL" id="JAPDRQ010000011">
    <property type="protein sequence ID" value="KAJ9663058.1"/>
    <property type="molecule type" value="Genomic_DNA"/>
</dbReference>
<proteinExistence type="predicted"/>
<keyword evidence="2" id="KW-1185">Reference proteome</keyword>
<evidence type="ECO:0000313" key="2">
    <source>
        <dbReference type="Proteomes" id="UP001172386"/>
    </source>
</evidence>
<accession>A0ACC3AI77</accession>
<sequence length="300" mass="33395">MCRVCGRMVKCIFDTMPSRTIARCSPSRFIATSSRSISSAPPRQTSSKLRIQITPRASGLGARSIQLPFRSRPLHTTARQDNQLESTVLSTPFNADIAPSFLETPAQSTPPTLSPAEPAVSERPLVLSKSLQQLLPVLAAQTPHYISAHIHSFPYLLTTGDTLRLPFHLHGVSPGDILRFNRATILGSREYTLKAAALPQQLAATQSTGSADVKHVRGEFQNGKRSGEPSYIDDRLYECRVRVMSLDSGPMMVTEKKKRRNRRMKKVMSKHKYTVVKVMEVKAKTLEEVMEQEKGQVILE</sequence>
<reference evidence="1" key="1">
    <citation type="submission" date="2022-10" db="EMBL/GenBank/DDBJ databases">
        <title>Culturing micro-colonial fungi from biological soil crusts in the Mojave desert and describing Neophaeococcomyces mojavensis, and introducing the new genera and species Taxawa tesnikishii.</title>
        <authorList>
            <person name="Kurbessoian T."/>
            <person name="Stajich J.E."/>
        </authorList>
    </citation>
    <scope>NUCLEOTIDE SEQUENCE</scope>
    <source>
        <strain evidence="1">JES_112</strain>
    </source>
</reference>
<gene>
    <name evidence="1" type="ORF">H2198_001050</name>
</gene>
<organism evidence="1 2">
    <name type="scientific">Neophaeococcomyces mojaviensis</name>
    <dbReference type="NCBI Taxonomy" id="3383035"/>
    <lineage>
        <taxon>Eukaryota</taxon>
        <taxon>Fungi</taxon>
        <taxon>Dikarya</taxon>
        <taxon>Ascomycota</taxon>
        <taxon>Pezizomycotina</taxon>
        <taxon>Eurotiomycetes</taxon>
        <taxon>Chaetothyriomycetidae</taxon>
        <taxon>Chaetothyriales</taxon>
        <taxon>Chaetothyriales incertae sedis</taxon>
        <taxon>Neophaeococcomyces</taxon>
    </lineage>
</organism>
<evidence type="ECO:0000313" key="1">
    <source>
        <dbReference type="EMBL" id="KAJ9663058.1"/>
    </source>
</evidence>